<dbReference type="EMBL" id="JBEPSH010000003">
    <property type="protein sequence ID" value="MET4576441.1"/>
    <property type="molecule type" value="Genomic_DNA"/>
</dbReference>
<dbReference type="Pfam" id="PF20582">
    <property type="entry name" value="UPF0758_N"/>
    <property type="match status" value="1"/>
</dbReference>
<dbReference type="InterPro" id="IPR001405">
    <property type="entry name" value="UPF0758"/>
</dbReference>
<name>A0ABV2Q5Y4_9BURK</name>
<dbReference type="PANTHER" id="PTHR30471">
    <property type="entry name" value="DNA REPAIR PROTEIN RADC"/>
    <property type="match status" value="1"/>
</dbReference>
<feature type="domain" description="MPN" evidence="7">
    <location>
        <begin position="132"/>
        <end position="254"/>
    </location>
</feature>
<gene>
    <name evidence="8" type="ORF">ABIE13_001550</name>
</gene>
<dbReference type="InterPro" id="IPR020891">
    <property type="entry name" value="UPF0758_CS"/>
</dbReference>
<evidence type="ECO:0000256" key="4">
    <source>
        <dbReference type="ARBA" id="ARBA00022833"/>
    </source>
</evidence>
<keyword evidence="4" id="KW-0862">Zinc</keyword>
<keyword evidence="2" id="KW-0479">Metal-binding</keyword>
<comment type="similarity">
    <text evidence="6">Belongs to the UPF0758 family.</text>
</comment>
<dbReference type="SUPFAM" id="SSF47781">
    <property type="entry name" value="RuvA domain 2-like"/>
    <property type="match status" value="1"/>
</dbReference>
<dbReference type="InterPro" id="IPR037518">
    <property type="entry name" value="MPN"/>
</dbReference>
<keyword evidence="9" id="KW-1185">Reference proteome</keyword>
<dbReference type="InterPro" id="IPR046778">
    <property type="entry name" value="UPF0758_N"/>
</dbReference>
<evidence type="ECO:0000256" key="2">
    <source>
        <dbReference type="ARBA" id="ARBA00022723"/>
    </source>
</evidence>
<dbReference type="InterPro" id="IPR010994">
    <property type="entry name" value="RuvA_2-like"/>
</dbReference>
<sequence>MRPSGVFAGFSGLLKAIWKSLRAGSTGQKCVLKDLPLDARPREKLLARGASALSDVELLALLLRTGMAGKNVLHLAQELLDTFGGIAGLLQTGADDLKRIKGLGGPAKRAELLAVLELARRALSQQLSERSAFESPGAVKDYLKLHLANRPHEVFAVIFLNCQNRLIALEEMFRGTLTQTSVYPREVVLRALHHNAAAVVLAHNHPSGSVQPSRADEALTKTLKSALALVDVRVLDHVIVAPGQALSMAEEGFVT</sequence>
<keyword evidence="3" id="KW-0378">Hydrolase</keyword>
<dbReference type="NCBIfam" id="NF000642">
    <property type="entry name" value="PRK00024.1"/>
    <property type="match status" value="1"/>
</dbReference>
<accession>A0ABV2Q5Y4</accession>
<reference evidence="8 9" key="1">
    <citation type="submission" date="2024-06" db="EMBL/GenBank/DDBJ databases">
        <title>Sorghum-associated microbial communities from plants grown in Nebraska, USA.</title>
        <authorList>
            <person name="Schachtman D."/>
        </authorList>
    </citation>
    <scope>NUCLEOTIDE SEQUENCE [LARGE SCALE GENOMIC DNA]</scope>
    <source>
        <strain evidence="8 9">2709</strain>
    </source>
</reference>
<dbReference type="SUPFAM" id="SSF102712">
    <property type="entry name" value="JAB1/MPN domain"/>
    <property type="match status" value="1"/>
</dbReference>
<proteinExistence type="inferred from homology"/>
<keyword evidence="1" id="KW-0645">Protease</keyword>
<evidence type="ECO:0000256" key="1">
    <source>
        <dbReference type="ARBA" id="ARBA00022670"/>
    </source>
</evidence>
<dbReference type="PROSITE" id="PS50249">
    <property type="entry name" value="MPN"/>
    <property type="match status" value="1"/>
</dbReference>
<dbReference type="PROSITE" id="PS01302">
    <property type="entry name" value="UPF0758"/>
    <property type="match status" value="1"/>
</dbReference>
<evidence type="ECO:0000256" key="6">
    <source>
        <dbReference type="RuleBase" id="RU003797"/>
    </source>
</evidence>
<dbReference type="NCBIfam" id="TIGR00608">
    <property type="entry name" value="radc"/>
    <property type="match status" value="1"/>
</dbReference>
<protein>
    <submittedName>
        <fullName evidence="8">DNA repair protein RadC</fullName>
    </submittedName>
</protein>
<evidence type="ECO:0000313" key="8">
    <source>
        <dbReference type="EMBL" id="MET4576441.1"/>
    </source>
</evidence>
<dbReference type="InterPro" id="IPR025657">
    <property type="entry name" value="RadC_JAB"/>
</dbReference>
<dbReference type="PANTHER" id="PTHR30471:SF3">
    <property type="entry name" value="UPF0758 PROTEIN YEES-RELATED"/>
    <property type="match status" value="1"/>
</dbReference>
<dbReference type="Gene3D" id="3.40.140.10">
    <property type="entry name" value="Cytidine Deaminase, domain 2"/>
    <property type="match status" value="1"/>
</dbReference>
<dbReference type="Proteomes" id="UP001549320">
    <property type="component" value="Unassembled WGS sequence"/>
</dbReference>
<organism evidence="8 9">
    <name type="scientific">Ottowia thiooxydans</name>
    <dbReference type="NCBI Taxonomy" id="219182"/>
    <lineage>
        <taxon>Bacteria</taxon>
        <taxon>Pseudomonadati</taxon>
        <taxon>Pseudomonadota</taxon>
        <taxon>Betaproteobacteria</taxon>
        <taxon>Burkholderiales</taxon>
        <taxon>Comamonadaceae</taxon>
        <taxon>Ottowia</taxon>
    </lineage>
</organism>
<keyword evidence="5" id="KW-0482">Metalloprotease</keyword>
<evidence type="ECO:0000313" key="9">
    <source>
        <dbReference type="Proteomes" id="UP001549320"/>
    </source>
</evidence>
<dbReference type="CDD" id="cd08071">
    <property type="entry name" value="MPN_DUF2466"/>
    <property type="match status" value="1"/>
</dbReference>
<dbReference type="Pfam" id="PF04002">
    <property type="entry name" value="RadC"/>
    <property type="match status" value="1"/>
</dbReference>
<evidence type="ECO:0000259" key="7">
    <source>
        <dbReference type="PROSITE" id="PS50249"/>
    </source>
</evidence>
<evidence type="ECO:0000256" key="3">
    <source>
        <dbReference type="ARBA" id="ARBA00022801"/>
    </source>
</evidence>
<evidence type="ECO:0000256" key="5">
    <source>
        <dbReference type="ARBA" id="ARBA00023049"/>
    </source>
</evidence>
<comment type="caution">
    <text evidence="8">The sequence shown here is derived from an EMBL/GenBank/DDBJ whole genome shotgun (WGS) entry which is preliminary data.</text>
</comment>